<feature type="transmembrane region" description="Helical" evidence="1">
    <location>
        <begin position="6"/>
        <end position="24"/>
    </location>
</feature>
<accession>A0A2Z3JU52</accession>
<proteinExistence type="predicted"/>
<feature type="transmembrane region" description="Helical" evidence="1">
    <location>
        <begin position="33"/>
        <end position="50"/>
    </location>
</feature>
<dbReference type="RefSeq" id="WP_109827820.1">
    <property type="nucleotide sequence ID" value="NZ_CP029494.1"/>
</dbReference>
<dbReference type="OrthoDB" id="72289at2"/>
<gene>
    <name evidence="2" type="ORF">DKM44_13340</name>
</gene>
<protein>
    <submittedName>
        <fullName evidence="2">Uncharacterized protein</fullName>
    </submittedName>
</protein>
<evidence type="ECO:0000313" key="2">
    <source>
        <dbReference type="EMBL" id="AWN24094.1"/>
    </source>
</evidence>
<dbReference type="Proteomes" id="UP000245368">
    <property type="component" value="Chromosome"/>
</dbReference>
<evidence type="ECO:0000256" key="1">
    <source>
        <dbReference type="SAM" id="Phobius"/>
    </source>
</evidence>
<keyword evidence="1" id="KW-1133">Transmembrane helix</keyword>
<keyword evidence="1" id="KW-0812">Transmembrane</keyword>
<sequence length="90" mass="10244">MPQEMLNTLALPLLFATGAGLWIYRHRREQRPQLLLTLCLLFTVAAYGYAQEPQPALFALLLGFMLTLSGLLLHHWEALPLLSRNRSDRA</sequence>
<keyword evidence="3" id="KW-1185">Reference proteome</keyword>
<reference evidence="2 3" key="1">
    <citation type="submission" date="2018-05" db="EMBL/GenBank/DDBJ databases">
        <title>Complete Genome Sequence of Deinococcus sp. strain 17bor-2.</title>
        <authorList>
            <person name="Srinivasan S."/>
        </authorList>
    </citation>
    <scope>NUCLEOTIDE SEQUENCE [LARGE SCALE GENOMIC DNA]</scope>
    <source>
        <strain evidence="2 3">17bor-2</strain>
    </source>
</reference>
<evidence type="ECO:0000313" key="3">
    <source>
        <dbReference type="Proteomes" id="UP000245368"/>
    </source>
</evidence>
<feature type="transmembrane region" description="Helical" evidence="1">
    <location>
        <begin position="56"/>
        <end position="76"/>
    </location>
</feature>
<name>A0A2Z3JU52_9DEIO</name>
<dbReference type="KEGG" id="dez:DKM44_13340"/>
<dbReference type="AlphaFoldDB" id="A0A2Z3JU52"/>
<dbReference type="EMBL" id="CP029494">
    <property type="protein sequence ID" value="AWN24094.1"/>
    <property type="molecule type" value="Genomic_DNA"/>
</dbReference>
<organism evidence="2 3">
    <name type="scientific">Deinococcus irradiatisoli</name>
    <dbReference type="NCBI Taxonomy" id="2202254"/>
    <lineage>
        <taxon>Bacteria</taxon>
        <taxon>Thermotogati</taxon>
        <taxon>Deinococcota</taxon>
        <taxon>Deinococci</taxon>
        <taxon>Deinococcales</taxon>
        <taxon>Deinococcaceae</taxon>
        <taxon>Deinococcus</taxon>
    </lineage>
</organism>
<keyword evidence="1" id="KW-0472">Membrane</keyword>